<keyword evidence="4 13" id="KW-0732">Signal</keyword>
<name>A0A9P0DKU5_PHACE</name>
<feature type="region of interest" description="Disordered" evidence="14">
    <location>
        <begin position="1175"/>
        <end position="1196"/>
    </location>
</feature>
<dbReference type="GO" id="GO:0007229">
    <property type="term" value="P:integrin-mediated signaling pathway"/>
    <property type="evidence" value="ECO:0007669"/>
    <property type="project" value="UniProtKB-KW"/>
</dbReference>
<protein>
    <recommendedName>
        <fullName evidence="20">Integrin alpha-PS2</fullName>
    </recommendedName>
</protein>
<dbReference type="PROSITE" id="PS00242">
    <property type="entry name" value="INTEGRIN_ALPHA"/>
    <property type="match status" value="1"/>
</dbReference>
<feature type="repeat" description="FG-GAP" evidence="12">
    <location>
        <begin position="370"/>
        <end position="429"/>
    </location>
</feature>
<feature type="region of interest" description="Disordered" evidence="14">
    <location>
        <begin position="1429"/>
        <end position="1501"/>
    </location>
</feature>
<dbReference type="GO" id="GO:0008305">
    <property type="term" value="C:integrin complex"/>
    <property type="evidence" value="ECO:0007669"/>
    <property type="project" value="InterPro"/>
</dbReference>
<dbReference type="Gene3D" id="2.60.40.1530">
    <property type="entry name" value="ntegrin, alpha v. Chain A, domain 4"/>
    <property type="match status" value="2"/>
</dbReference>
<dbReference type="Gene3D" id="2.130.10.130">
    <property type="entry name" value="Integrin alpha, N-terminal"/>
    <property type="match status" value="1"/>
</dbReference>
<feature type="repeat" description="FG-GAP" evidence="12">
    <location>
        <begin position="27"/>
        <end position="95"/>
    </location>
</feature>
<accession>A0A9P0DKU5</accession>
<feature type="region of interest" description="Disordered" evidence="14">
    <location>
        <begin position="1237"/>
        <end position="1256"/>
    </location>
</feature>
<dbReference type="InterPro" id="IPR013517">
    <property type="entry name" value="FG-GAP"/>
</dbReference>
<feature type="chain" id="PRO_5040545747" description="Integrin alpha-PS2" evidence="13">
    <location>
        <begin position="22"/>
        <end position="1682"/>
    </location>
</feature>
<dbReference type="InterPro" id="IPR028994">
    <property type="entry name" value="Integrin_alpha_N"/>
</dbReference>
<evidence type="ECO:0000256" key="9">
    <source>
        <dbReference type="ARBA" id="ARBA00023136"/>
    </source>
</evidence>
<dbReference type="InterPro" id="IPR013649">
    <property type="entry name" value="Integrin_alpha_Ig-like_1"/>
</dbReference>
<feature type="region of interest" description="Disordered" evidence="14">
    <location>
        <begin position="1660"/>
        <end position="1682"/>
    </location>
</feature>
<feature type="compositionally biased region" description="Low complexity" evidence="14">
    <location>
        <begin position="1456"/>
        <end position="1467"/>
    </location>
</feature>
<evidence type="ECO:0000256" key="5">
    <source>
        <dbReference type="ARBA" id="ARBA00022737"/>
    </source>
</evidence>
<feature type="repeat" description="FG-GAP" evidence="12">
    <location>
        <begin position="101"/>
        <end position="164"/>
    </location>
</feature>
<dbReference type="Pfam" id="PF20805">
    <property type="entry name" value="Integrin_A_Ig_2"/>
    <property type="match status" value="1"/>
</dbReference>
<evidence type="ECO:0008006" key="20">
    <source>
        <dbReference type="Google" id="ProtNLM"/>
    </source>
</evidence>
<dbReference type="GO" id="GO:0009897">
    <property type="term" value="C:external side of plasma membrane"/>
    <property type="evidence" value="ECO:0007669"/>
    <property type="project" value="TreeGrafter"/>
</dbReference>
<evidence type="ECO:0000256" key="1">
    <source>
        <dbReference type="ARBA" id="ARBA00004479"/>
    </source>
</evidence>
<dbReference type="GO" id="GO:0048513">
    <property type="term" value="P:animal organ development"/>
    <property type="evidence" value="ECO:0007669"/>
    <property type="project" value="UniProtKB-ARBA"/>
</dbReference>
<dbReference type="InterPro" id="IPR000413">
    <property type="entry name" value="Integrin_alpha"/>
</dbReference>
<evidence type="ECO:0000313" key="18">
    <source>
        <dbReference type="EMBL" id="CAH1154080.1"/>
    </source>
</evidence>
<keyword evidence="9 13" id="KW-0472">Membrane</keyword>
<evidence type="ECO:0000256" key="7">
    <source>
        <dbReference type="ARBA" id="ARBA00022989"/>
    </source>
</evidence>
<dbReference type="Gene3D" id="2.60.40.1460">
    <property type="entry name" value="Integrin domains. Chain A, domain 2"/>
    <property type="match status" value="1"/>
</dbReference>
<evidence type="ECO:0000259" key="17">
    <source>
        <dbReference type="Pfam" id="PF20806"/>
    </source>
</evidence>
<evidence type="ECO:0000256" key="8">
    <source>
        <dbReference type="ARBA" id="ARBA00023037"/>
    </source>
</evidence>
<dbReference type="PANTHER" id="PTHR23220:SF133">
    <property type="entry name" value="INTEGRIN ALPHA-PS2"/>
    <property type="match status" value="1"/>
</dbReference>
<keyword evidence="6 13" id="KW-0130">Cell adhesion</keyword>
<dbReference type="InterPro" id="IPR032695">
    <property type="entry name" value="Integrin_dom_sf"/>
</dbReference>
<feature type="repeat" description="FG-GAP" evidence="12">
    <location>
        <begin position="169"/>
        <end position="222"/>
    </location>
</feature>
<dbReference type="GO" id="GO:0007160">
    <property type="term" value="P:cell-matrix adhesion"/>
    <property type="evidence" value="ECO:0007669"/>
    <property type="project" value="TreeGrafter"/>
</dbReference>
<evidence type="ECO:0000256" key="10">
    <source>
        <dbReference type="ARBA" id="ARBA00023170"/>
    </source>
</evidence>
<feature type="compositionally biased region" description="Low complexity" evidence="14">
    <location>
        <begin position="1429"/>
        <end position="1448"/>
    </location>
</feature>
<dbReference type="Pfam" id="PF20806">
    <property type="entry name" value="Integrin_A_Ig_3"/>
    <property type="match status" value="2"/>
</dbReference>
<sequence>MCECKLILCAFLVSNVILVTCFNIDQENFAVYEFNTNGSMFGFTVAVHKDRGNRGWVLVGAPEAQSIFQDRTRRGAIKRGGAVYKCRSDSDDVCQEVPFDTSGNDGLDEKSGQWFGATLSSSGQTDGPIVACAPRYVWYTRDLNRRDPVGTCFVSNGAFDHFEEYSPCRTMNWGYHRQGSCQAGFSAAINRDGDRLFVGAPGSYYWQGQMYSIDAHATFNFTPGYFGKPGYGAEGSVHQQSLERRPAVFSTREGKPPDDDSYIGYSTVVGHFQEGQEYEGAAVGMPRGNKLKGKVLLFTWDLINYKNLTISKQIGSYFGYSLAAADVNGDKKLDLIVGAPMHTEANNEGSYDVGRVYVFYQASSAAESFNTSHYIDGMNSKGRFGLSLASLGDLNQDGFDDFAVGAPYDGPNGRGAVYIYYGSKEGIRQKHGQVIFAEDIHFNHGPTTTFGFSLAGGMDLDGNEYPDMAVGAYLSDAAFFFRARPVVLIDGYVRFQTPQKQIDIKEKNCKLPNGQDGTCTAIDFCIKYTGKGIPDQLYLTVQYILDTKKPSTPRMGFLTRGTYTFNDTLLLYKDNKENCKTEQVYVKSEIRDKLTPLEAEVKLFMSEDRSISFTRNPQSLLKPVLDLNNPPSRKDSIVVQKNCGPDNICVPNLHVNITANVNKYLLGSNRNLEFDVIVSNFNEDAYETTFELKYPEGIFYKKIDTMPNSPGILCSSRENRTVVCDVGNPLPAGRIASFKVLLQPYYKEGMPPSYEFDVFVNSTNPEPEETMADNHHHISINIWIDAFLELRGESYPPTVYFNESLYAASTREIKKESDIGPQITHVYYIGNRGPATIQEAEVFLLWPLKTLGEEDLLYLLDQPHTLGNVKCDAAPSNYRHFELDYHRASIWERLKIDTSSIGVTASELKNQGKTTETGGGISSGVGVVNEKTNIDKEISSGGDSSSVFERRHNETNLQTWGTLNPDGEYEYKEAKYFTAMVNGIPVTRWENKTTIRDSKGNILRTFYYNDNTNEQVSNVGSKTGLTLAAGEYEHKESKYYTRWVDGKQVTTWENKTIVTDANGNILRSYYWNDETGEIIPIPTSGGTYGRGSGSFNYEEENLSRVTTKPHFDVTERTQEELRAQEQLRILEERRKMEEQDRQERKRLDEYRRAEELRRQEQRKAEEERIRILEEQRRVEEQSRSSNKRLEEDRIRAQEEKRRTEERRQEEERIRILNEQRRVEEERIRILDEQRRRVEEQRRTGGKQPEEDRIRAQEEKRRAEELRRLEEQRRRQEESWRVEEERRKEEERRRYYQQVGGGTEEERRRYQQGGQSYGSEEERWRAEEERRRYYEESRRRQQETVQGGHTGQGQTSGERVLTGYFDEQGNPHNLPRGSSGQVVYNRTYTLERTTTIPIDLPRAGAGEIDLNIGDLGSGFTVQTLDLNNNRNDLTASRGSSSGSSSGQSGYRTDDLSASRGASSGSSSGYRTDDLSASRGSSSGSNSGQSGYRREWKSEGGYTQSGQIPATFFHNSLEEDRRVRRAVMGDPYKEMEALIKCNSTNCVYVRCVVGVLEKDKEVAIALRSRLNVRAIKDLTNSQAVKVSSMMVGKITKLPYLGEAREEVLRRHEIFTDIPGKEAELVTEVAPLWIYVLSAVAGIVMLLLLIWILSKCGFFKRNRPSSAPERQPLNRNGYHSGDEAL</sequence>
<gene>
    <name evidence="18" type="ORF">PHAECO_LOCUS4814</name>
</gene>
<keyword evidence="8 13" id="KW-0401">Integrin</keyword>
<dbReference type="EMBL" id="OU896721">
    <property type="protein sequence ID" value="CAH1154080.1"/>
    <property type="molecule type" value="Genomic_DNA"/>
</dbReference>
<feature type="repeat" description="FG-GAP" evidence="12">
    <location>
        <begin position="304"/>
        <end position="368"/>
    </location>
</feature>
<dbReference type="Pfam" id="PF00357">
    <property type="entry name" value="Integrin_alpha"/>
    <property type="match status" value="1"/>
</dbReference>
<evidence type="ECO:0000313" key="19">
    <source>
        <dbReference type="Proteomes" id="UP001153737"/>
    </source>
</evidence>
<feature type="compositionally biased region" description="Low complexity" evidence="14">
    <location>
        <begin position="1342"/>
        <end position="1356"/>
    </location>
</feature>
<reference evidence="18" key="1">
    <citation type="submission" date="2022-01" db="EMBL/GenBank/DDBJ databases">
        <authorList>
            <person name="King R."/>
        </authorList>
    </citation>
    <scope>NUCLEOTIDE SEQUENCE</scope>
</reference>
<evidence type="ECO:0000256" key="6">
    <source>
        <dbReference type="ARBA" id="ARBA00022889"/>
    </source>
</evidence>
<evidence type="ECO:0000256" key="13">
    <source>
        <dbReference type="RuleBase" id="RU003762"/>
    </source>
</evidence>
<dbReference type="SUPFAM" id="SSF69179">
    <property type="entry name" value="Integrin domains"/>
    <property type="match status" value="3"/>
</dbReference>
<feature type="compositionally biased region" description="Low complexity" evidence="14">
    <location>
        <begin position="1475"/>
        <end position="1489"/>
    </location>
</feature>
<organism evidence="18 19">
    <name type="scientific">Phaedon cochleariae</name>
    <name type="common">Mustard beetle</name>
    <dbReference type="NCBI Taxonomy" id="80249"/>
    <lineage>
        <taxon>Eukaryota</taxon>
        <taxon>Metazoa</taxon>
        <taxon>Ecdysozoa</taxon>
        <taxon>Arthropoda</taxon>
        <taxon>Hexapoda</taxon>
        <taxon>Insecta</taxon>
        <taxon>Pterygota</taxon>
        <taxon>Neoptera</taxon>
        <taxon>Endopterygota</taxon>
        <taxon>Coleoptera</taxon>
        <taxon>Polyphaga</taxon>
        <taxon>Cucujiformia</taxon>
        <taxon>Chrysomeloidea</taxon>
        <taxon>Chrysomelidae</taxon>
        <taxon>Chrysomelinae</taxon>
        <taxon>Chrysomelini</taxon>
        <taxon>Phaedon</taxon>
    </lineage>
</organism>
<evidence type="ECO:0000259" key="15">
    <source>
        <dbReference type="Pfam" id="PF08441"/>
    </source>
</evidence>
<dbReference type="PRINTS" id="PR01185">
    <property type="entry name" value="INTEGRINA"/>
</dbReference>
<keyword evidence="10 13" id="KW-0675">Receptor</keyword>
<evidence type="ECO:0000256" key="14">
    <source>
        <dbReference type="SAM" id="MobiDB-lite"/>
    </source>
</evidence>
<feature type="domain" description="Integrin alpha third immunoglobulin-like" evidence="17">
    <location>
        <begin position="788"/>
        <end position="881"/>
    </location>
</feature>
<feature type="domain" description="Integrin alpha first immunoglubulin-like" evidence="15">
    <location>
        <begin position="483"/>
        <end position="641"/>
    </location>
</feature>
<comment type="similarity">
    <text evidence="2 13">Belongs to the integrin alpha chain family.</text>
</comment>
<dbReference type="Pfam" id="PF08441">
    <property type="entry name" value="Integrin_A_Ig_1"/>
    <property type="match status" value="1"/>
</dbReference>
<keyword evidence="7 13" id="KW-1133">Transmembrane helix</keyword>
<feature type="transmembrane region" description="Helical" evidence="13">
    <location>
        <begin position="1629"/>
        <end position="1650"/>
    </location>
</feature>
<dbReference type="InterPro" id="IPR048285">
    <property type="entry name" value="Integrin_alpha_Ig-like_2"/>
</dbReference>
<dbReference type="GO" id="GO:0007157">
    <property type="term" value="P:heterophilic cell-cell adhesion via plasma membrane cell adhesion molecules"/>
    <property type="evidence" value="ECO:0007669"/>
    <property type="project" value="UniProtKB-ARBA"/>
</dbReference>
<evidence type="ECO:0000256" key="12">
    <source>
        <dbReference type="PROSITE-ProRule" id="PRU00803"/>
    </source>
</evidence>
<evidence type="ECO:0000256" key="3">
    <source>
        <dbReference type="ARBA" id="ARBA00022692"/>
    </source>
</evidence>
<dbReference type="PROSITE" id="PS51470">
    <property type="entry name" value="FG_GAP"/>
    <property type="match status" value="6"/>
</dbReference>
<proteinExistence type="inferred from homology"/>
<dbReference type="InterPro" id="IPR018184">
    <property type="entry name" value="Integrin_alpha_C_CS"/>
</dbReference>
<dbReference type="InterPro" id="IPR048286">
    <property type="entry name" value="Integrin_alpha_Ig-like_3"/>
</dbReference>
<feature type="signal peptide" evidence="13">
    <location>
        <begin position="1"/>
        <end position="21"/>
    </location>
</feature>
<feature type="domain" description="Integrin alpha third immunoglobulin-like" evidence="17">
    <location>
        <begin position="1523"/>
        <end position="1599"/>
    </location>
</feature>
<dbReference type="Pfam" id="PF01839">
    <property type="entry name" value="FG-GAP"/>
    <property type="match status" value="2"/>
</dbReference>
<keyword evidence="3 13" id="KW-0812">Transmembrane</keyword>
<dbReference type="Proteomes" id="UP001153737">
    <property type="component" value="Chromosome 15"/>
</dbReference>
<dbReference type="GO" id="GO:0033627">
    <property type="term" value="P:cell adhesion mediated by integrin"/>
    <property type="evidence" value="ECO:0007669"/>
    <property type="project" value="TreeGrafter"/>
</dbReference>
<dbReference type="Gene3D" id="1.20.5.930">
    <property type="entry name" value="Bicelle-embedded integrin alpha(iib) transmembrane segment"/>
    <property type="match status" value="1"/>
</dbReference>
<evidence type="ECO:0000256" key="11">
    <source>
        <dbReference type="ARBA" id="ARBA00023180"/>
    </source>
</evidence>
<feature type="compositionally biased region" description="Basic and acidic residues" evidence="14">
    <location>
        <begin position="1319"/>
        <end position="1341"/>
    </location>
</feature>
<feature type="domain" description="Integrin alpha second immunoglobulin-like" evidence="16">
    <location>
        <begin position="643"/>
        <end position="777"/>
    </location>
</feature>
<keyword evidence="5" id="KW-0677">Repeat</keyword>
<comment type="subcellular location">
    <subcellularLocation>
        <location evidence="1 13">Membrane</location>
        <topology evidence="1 13">Single-pass type I membrane protein</topology>
    </subcellularLocation>
</comment>
<evidence type="ECO:0000259" key="16">
    <source>
        <dbReference type="Pfam" id="PF20805"/>
    </source>
</evidence>
<feature type="region of interest" description="Disordered" evidence="14">
    <location>
        <begin position="1290"/>
        <end position="1356"/>
    </location>
</feature>
<feature type="repeat" description="FG-GAP" evidence="12">
    <location>
        <begin position="437"/>
        <end position="498"/>
    </location>
</feature>
<dbReference type="Gene3D" id="2.60.40.1510">
    <property type="entry name" value="ntegrin, alpha v. Chain A, domain 3"/>
    <property type="match status" value="1"/>
</dbReference>
<keyword evidence="19" id="KW-1185">Reference proteome</keyword>
<evidence type="ECO:0000256" key="4">
    <source>
        <dbReference type="ARBA" id="ARBA00022729"/>
    </source>
</evidence>
<dbReference type="SUPFAM" id="SSF69318">
    <property type="entry name" value="Integrin alpha N-terminal domain"/>
    <property type="match status" value="1"/>
</dbReference>
<dbReference type="PANTHER" id="PTHR23220">
    <property type="entry name" value="INTEGRIN ALPHA"/>
    <property type="match status" value="1"/>
</dbReference>
<dbReference type="InterPro" id="IPR013519">
    <property type="entry name" value="Int_alpha_beta-p"/>
</dbReference>
<evidence type="ECO:0000256" key="2">
    <source>
        <dbReference type="ARBA" id="ARBA00008054"/>
    </source>
</evidence>
<dbReference type="OrthoDB" id="9986315at2759"/>
<dbReference type="SMART" id="SM00191">
    <property type="entry name" value="Int_alpha"/>
    <property type="match status" value="6"/>
</dbReference>
<keyword evidence="11" id="KW-0325">Glycoprotein</keyword>
<reference evidence="18" key="2">
    <citation type="submission" date="2022-10" db="EMBL/GenBank/DDBJ databases">
        <authorList>
            <consortium name="ENA_rothamsted_submissions"/>
            <consortium name="culmorum"/>
            <person name="King R."/>
        </authorList>
    </citation>
    <scope>NUCLEOTIDE SEQUENCE</scope>
</reference>
<dbReference type="GO" id="GO:0005178">
    <property type="term" value="F:integrin binding"/>
    <property type="evidence" value="ECO:0007669"/>
    <property type="project" value="TreeGrafter"/>
</dbReference>